<dbReference type="GO" id="GO:0000976">
    <property type="term" value="F:transcription cis-regulatory region binding"/>
    <property type="evidence" value="ECO:0007669"/>
    <property type="project" value="TreeGrafter"/>
</dbReference>
<dbReference type="GO" id="GO:2000143">
    <property type="term" value="P:negative regulation of DNA-templated transcription initiation"/>
    <property type="evidence" value="ECO:0007669"/>
    <property type="project" value="TreeGrafter"/>
</dbReference>
<comment type="similarity">
    <text evidence="7">Belongs to the MraZ family.</text>
</comment>
<dbReference type="GO" id="GO:0003700">
    <property type="term" value="F:DNA-binding transcription factor activity"/>
    <property type="evidence" value="ECO:0007669"/>
    <property type="project" value="UniProtKB-UniRule"/>
</dbReference>
<evidence type="ECO:0000256" key="6">
    <source>
        <dbReference type="ARBA" id="ARBA00023163"/>
    </source>
</evidence>
<dbReference type="PROSITE" id="PS51740">
    <property type="entry name" value="SPOVT_ABRB"/>
    <property type="match status" value="2"/>
</dbReference>
<feature type="domain" description="SpoVT-AbrB" evidence="8">
    <location>
        <begin position="130"/>
        <end position="173"/>
    </location>
</feature>
<dbReference type="InterPro" id="IPR007159">
    <property type="entry name" value="SpoVT-AbrB_dom"/>
</dbReference>
<dbReference type="HAMAP" id="MF_01008">
    <property type="entry name" value="MraZ"/>
    <property type="match status" value="1"/>
</dbReference>
<name>A0A1G9SLD5_9BACT</name>
<feature type="domain" description="SpoVT-AbrB" evidence="8">
    <location>
        <begin position="56"/>
        <end position="102"/>
    </location>
</feature>
<dbReference type="NCBIfam" id="TIGR00242">
    <property type="entry name" value="division/cell wall cluster transcriptional repressor MraZ"/>
    <property type="match status" value="1"/>
</dbReference>
<reference evidence="9" key="1">
    <citation type="submission" date="2016-10" db="EMBL/GenBank/DDBJ databases">
        <authorList>
            <person name="de Groot N.N."/>
        </authorList>
    </citation>
    <scope>NUCLEOTIDE SEQUENCE [LARGE SCALE GENOMIC DNA]</scope>
    <source>
        <strain evidence="9">DSM 17813</strain>
    </source>
</reference>
<dbReference type="AlphaFoldDB" id="A0A1G9SLD5"/>
<dbReference type="CDD" id="cd16321">
    <property type="entry name" value="MraZ_C"/>
    <property type="match status" value="1"/>
</dbReference>
<keyword evidence="2 7" id="KW-0963">Cytoplasm</keyword>
<evidence type="ECO:0000256" key="3">
    <source>
        <dbReference type="ARBA" id="ARBA00022737"/>
    </source>
</evidence>
<keyword evidence="5 7" id="KW-0238">DNA-binding</keyword>
<evidence type="ECO:0000256" key="2">
    <source>
        <dbReference type="ARBA" id="ARBA00022490"/>
    </source>
</evidence>
<dbReference type="InterPro" id="IPR035642">
    <property type="entry name" value="MraZ_N"/>
</dbReference>
<gene>
    <name evidence="7" type="primary">mraZ</name>
    <name evidence="9" type="ORF">SAMN05660860_02406</name>
</gene>
<dbReference type="STRING" id="392333.SAMN05660860_02406"/>
<organism evidence="9">
    <name type="scientific">Geoalkalibacter ferrihydriticus</name>
    <dbReference type="NCBI Taxonomy" id="392333"/>
    <lineage>
        <taxon>Bacteria</taxon>
        <taxon>Pseudomonadati</taxon>
        <taxon>Thermodesulfobacteriota</taxon>
        <taxon>Desulfuromonadia</taxon>
        <taxon>Desulfuromonadales</taxon>
        <taxon>Geoalkalibacteraceae</taxon>
        <taxon>Geoalkalibacter</taxon>
    </lineage>
</organism>
<comment type="subcellular location">
    <subcellularLocation>
        <location evidence="7">Cytoplasm</location>
        <location evidence="7">Nucleoid</location>
    </subcellularLocation>
</comment>
<dbReference type="Pfam" id="PF02381">
    <property type="entry name" value="MraZ"/>
    <property type="match status" value="2"/>
</dbReference>
<evidence type="ECO:0000256" key="7">
    <source>
        <dbReference type="HAMAP-Rule" id="MF_01008"/>
    </source>
</evidence>
<evidence type="ECO:0000259" key="8">
    <source>
        <dbReference type="PROSITE" id="PS51740"/>
    </source>
</evidence>
<dbReference type="PANTHER" id="PTHR34701:SF1">
    <property type="entry name" value="TRANSCRIPTIONAL REGULATOR MRAZ"/>
    <property type="match status" value="1"/>
</dbReference>
<dbReference type="GO" id="GO:0005737">
    <property type="term" value="C:cytoplasm"/>
    <property type="evidence" value="ECO:0007669"/>
    <property type="project" value="UniProtKB-UniRule"/>
</dbReference>
<dbReference type="EMBL" id="FNGU01000005">
    <property type="protein sequence ID" value="SDM36117.1"/>
    <property type="molecule type" value="Genomic_DNA"/>
</dbReference>
<dbReference type="InterPro" id="IPR003444">
    <property type="entry name" value="MraZ"/>
</dbReference>
<keyword evidence="4 7" id="KW-0805">Transcription regulation</keyword>
<dbReference type="Gene3D" id="3.40.1550.20">
    <property type="entry name" value="Transcriptional regulator MraZ domain"/>
    <property type="match status" value="1"/>
</dbReference>
<evidence type="ECO:0000256" key="1">
    <source>
        <dbReference type="ARBA" id="ARBA00013860"/>
    </source>
</evidence>
<dbReference type="CDD" id="cd16320">
    <property type="entry name" value="MraZ_N"/>
    <property type="match status" value="1"/>
</dbReference>
<keyword evidence="6 7" id="KW-0804">Transcription</keyword>
<dbReference type="InterPro" id="IPR038619">
    <property type="entry name" value="MraZ_sf"/>
</dbReference>
<evidence type="ECO:0000256" key="5">
    <source>
        <dbReference type="ARBA" id="ARBA00023125"/>
    </source>
</evidence>
<comment type="subunit">
    <text evidence="7">Forms oligomers.</text>
</comment>
<sequence>MRAFFFAADIGNLSENLKKFKTISLTLRKAAAIFSQNVGKSVICGHAGDGLSFTGEFHNSIDAKGRISIPARFREALRQLGDESLTLTKNMDGGLSAYPSAHWQDIEKGIAAIPAGPRRTALNRLVLNPAESCSFDKQGRIQLSQALRAHAGLEQDVVVVGGFEKIDIFSQARYAEVNRESQELLRADPQFVADLGL</sequence>
<dbReference type="InterPro" id="IPR037914">
    <property type="entry name" value="SpoVT-AbrB_sf"/>
</dbReference>
<keyword evidence="3" id="KW-0677">Repeat</keyword>
<evidence type="ECO:0000313" key="9">
    <source>
        <dbReference type="EMBL" id="SDM36117.1"/>
    </source>
</evidence>
<proteinExistence type="inferred from homology"/>
<accession>A0A1G9SLD5</accession>
<dbReference type="GO" id="GO:0009295">
    <property type="term" value="C:nucleoid"/>
    <property type="evidence" value="ECO:0007669"/>
    <property type="project" value="UniProtKB-SubCell"/>
</dbReference>
<protein>
    <recommendedName>
        <fullName evidence="1 7">Transcriptional regulator MraZ</fullName>
    </recommendedName>
</protein>
<dbReference type="InterPro" id="IPR020603">
    <property type="entry name" value="MraZ_dom"/>
</dbReference>
<dbReference type="InterPro" id="IPR035644">
    <property type="entry name" value="MraZ_C"/>
</dbReference>
<dbReference type="Proteomes" id="UP000182146">
    <property type="component" value="Unassembled WGS sequence"/>
</dbReference>
<dbReference type="SUPFAM" id="SSF89447">
    <property type="entry name" value="AbrB/MazE/MraZ-like"/>
    <property type="match status" value="1"/>
</dbReference>
<evidence type="ECO:0000256" key="4">
    <source>
        <dbReference type="ARBA" id="ARBA00023015"/>
    </source>
</evidence>
<dbReference type="PANTHER" id="PTHR34701">
    <property type="entry name" value="TRANSCRIPTIONAL REGULATOR MRAZ"/>
    <property type="match status" value="1"/>
</dbReference>